<dbReference type="InterPro" id="IPR050765">
    <property type="entry name" value="Riboflavin_Biosynth_HTPR"/>
</dbReference>
<dbReference type="EMBL" id="SBLB01000001">
    <property type="protein sequence ID" value="RYC70912.1"/>
    <property type="molecule type" value="Genomic_DNA"/>
</dbReference>
<evidence type="ECO:0000313" key="3">
    <source>
        <dbReference type="Proteomes" id="UP000290407"/>
    </source>
</evidence>
<dbReference type="Proteomes" id="UP000290407">
    <property type="component" value="Unassembled WGS sequence"/>
</dbReference>
<dbReference type="Pfam" id="PF01872">
    <property type="entry name" value="RibD_C"/>
    <property type="match status" value="1"/>
</dbReference>
<reference evidence="2 3" key="1">
    <citation type="submission" date="2019-01" db="EMBL/GenBank/DDBJ databases">
        <title>Spirosoma flava sp. nov., a propanil-degrading bacterium isolated from herbicide-contaminated soil.</title>
        <authorList>
            <person name="Zhang L."/>
            <person name="Jiang J.-D."/>
        </authorList>
    </citation>
    <scope>NUCLEOTIDE SEQUENCE [LARGE SCALE GENOMIC DNA]</scope>
    <source>
        <strain evidence="2 3">TY50</strain>
    </source>
</reference>
<dbReference type="PANTHER" id="PTHR38011:SF11">
    <property type="entry name" value="2,5-DIAMINO-6-RIBOSYLAMINO-4(3H)-PYRIMIDINONE 5'-PHOSPHATE REDUCTASE"/>
    <property type="match status" value="1"/>
</dbReference>
<evidence type="ECO:0000259" key="1">
    <source>
        <dbReference type="Pfam" id="PF01872"/>
    </source>
</evidence>
<dbReference type="AlphaFoldDB" id="A0A4Q2UPR8"/>
<keyword evidence="3" id="KW-1185">Reference proteome</keyword>
<dbReference type="Gene3D" id="3.40.430.10">
    <property type="entry name" value="Dihydrofolate Reductase, subunit A"/>
    <property type="match status" value="1"/>
</dbReference>
<dbReference type="GO" id="GO:0008703">
    <property type="term" value="F:5-amino-6-(5-phosphoribosylamino)uracil reductase activity"/>
    <property type="evidence" value="ECO:0007669"/>
    <property type="project" value="InterPro"/>
</dbReference>
<feature type="domain" description="Bacterial bifunctional deaminase-reductase C-terminal" evidence="1">
    <location>
        <begin position="3"/>
        <end position="182"/>
    </location>
</feature>
<evidence type="ECO:0000313" key="2">
    <source>
        <dbReference type="EMBL" id="RYC70912.1"/>
    </source>
</evidence>
<proteinExistence type="predicted"/>
<sequence>MRKLKLQVQMTVDGYIGGPNGEMDWMTFDWDDALKEYVKELTDPVDCIVLGRKLAEGFIPYWASVAANPDNPDYEAGQKFTQTRKVVFSRTLSQSIWENTTVATGSLVDEIGRLKAQAGQDIIVYGGASFVSSLIREGLIDELHLLINPAAIGRGLPIFGEADGKRNLQLVKTVPFDCGIVLLQYVPERTQ</sequence>
<dbReference type="PANTHER" id="PTHR38011">
    <property type="entry name" value="DIHYDROFOLATE REDUCTASE FAMILY PROTEIN (AFU_ORTHOLOGUE AFUA_8G06820)"/>
    <property type="match status" value="1"/>
</dbReference>
<dbReference type="InterPro" id="IPR024072">
    <property type="entry name" value="DHFR-like_dom_sf"/>
</dbReference>
<dbReference type="GO" id="GO:0009231">
    <property type="term" value="P:riboflavin biosynthetic process"/>
    <property type="evidence" value="ECO:0007669"/>
    <property type="project" value="InterPro"/>
</dbReference>
<dbReference type="SUPFAM" id="SSF53597">
    <property type="entry name" value="Dihydrofolate reductase-like"/>
    <property type="match status" value="1"/>
</dbReference>
<organism evidence="2 3">
    <name type="scientific">Spirosoma sordidisoli</name>
    <dbReference type="NCBI Taxonomy" id="2502893"/>
    <lineage>
        <taxon>Bacteria</taxon>
        <taxon>Pseudomonadati</taxon>
        <taxon>Bacteroidota</taxon>
        <taxon>Cytophagia</taxon>
        <taxon>Cytophagales</taxon>
        <taxon>Cytophagaceae</taxon>
        <taxon>Spirosoma</taxon>
    </lineage>
</organism>
<protein>
    <submittedName>
        <fullName evidence="2">Dihydrofolate reductase</fullName>
    </submittedName>
</protein>
<gene>
    <name evidence="2" type="ORF">EQG79_01800</name>
</gene>
<name>A0A4Q2UPR8_9BACT</name>
<dbReference type="InterPro" id="IPR002734">
    <property type="entry name" value="RibDG_C"/>
</dbReference>
<dbReference type="RefSeq" id="WP_129599502.1">
    <property type="nucleotide sequence ID" value="NZ_SBLB01000001.1"/>
</dbReference>
<accession>A0A4Q2UPR8</accession>
<comment type="caution">
    <text evidence="2">The sequence shown here is derived from an EMBL/GenBank/DDBJ whole genome shotgun (WGS) entry which is preliminary data.</text>
</comment>